<accession>A0A2H3IYJ0</accession>
<evidence type="ECO:0000313" key="3">
    <source>
        <dbReference type="Proteomes" id="UP000218811"/>
    </source>
</evidence>
<reference evidence="2 3" key="1">
    <citation type="journal article" date="2012" name="Science">
        <title>The Paleozoic origin of enzymatic lignin decomposition reconstructed from 31 fungal genomes.</title>
        <authorList>
            <person name="Floudas D."/>
            <person name="Binder M."/>
            <person name="Riley R."/>
            <person name="Barry K."/>
            <person name="Blanchette R.A."/>
            <person name="Henrissat B."/>
            <person name="Martinez A.T."/>
            <person name="Otillar R."/>
            <person name="Spatafora J.W."/>
            <person name="Yadav J.S."/>
            <person name="Aerts A."/>
            <person name="Benoit I."/>
            <person name="Boyd A."/>
            <person name="Carlson A."/>
            <person name="Copeland A."/>
            <person name="Coutinho P.M."/>
            <person name="de Vries R.P."/>
            <person name="Ferreira P."/>
            <person name="Findley K."/>
            <person name="Foster B."/>
            <person name="Gaskell J."/>
            <person name="Glotzer D."/>
            <person name="Gorecki P."/>
            <person name="Heitman J."/>
            <person name="Hesse C."/>
            <person name="Hori C."/>
            <person name="Igarashi K."/>
            <person name="Jurgens J.A."/>
            <person name="Kallen N."/>
            <person name="Kersten P."/>
            <person name="Kohler A."/>
            <person name="Kuees U."/>
            <person name="Kumar T.K.A."/>
            <person name="Kuo A."/>
            <person name="LaButti K."/>
            <person name="Larrondo L.F."/>
            <person name="Lindquist E."/>
            <person name="Ling A."/>
            <person name="Lombard V."/>
            <person name="Lucas S."/>
            <person name="Lundell T."/>
            <person name="Martin R."/>
            <person name="McLaughlin D.J."/>
            <person name="Morgenstern I."/>
            <person name="Morin E."/>
            <person name="Murat C."/>
            <person name="Nagy L.G."/>
            <person name="Nolan M."/>
            <person name="Ohm R.A."/>
            <person name="Patyshakuliyeva A."/>
            <person name="Rokas A."/>
            <person name="Ruiz-Duenas F.J."/>
            <person name="Sabat G."/>
            <person name="Salamov A."/>
            <person name="Samejima M."/>
            <person name="Schmutz J."/>
            <person name="Slot J.C."/>
            <person name="St John F."/>
            <person name="Stenlid J."/>
            <person name="Sun H."/>
            <person name="Sun S."/>
            <person name="Syed K."/>
            <person name="Tsang A."/>
            <person name="Wiebenga A."/>
            <person name="Young D."/>
            <person name="Pisabarro A."/>
            <person name="Eastwood D.C."/>
            <person name="Martin F."/>
            <person name="Cullen D."/>
            <person name="Grigoriev I.V."/>
            <person name="Hibbett D.S."/>
        </authorList>
    </citation>
    <scope>NUCLEOTIDE SEQUENCE [LARGE SCALE GENOMIC DNA]</scope>
    <source>
        <strain evidence="2 3">MD-104</strain>
    </source>
</reference>
<dbReference type="AlphaFoldDB" id="A0A2H3IYJ0"/>
<name>A0A2H3IYJ0_WOLCO</name>
<dbReference type="EMBL" id="KB467831">
    <property type="protein sequence ID" value="PCH34505.1"/>
    <property type="molecule type" value="Genomic_DNA"/>
</dbReference>
<dbReference type="OrthoDB" id="3884315at2759"/>
<keyword evidence="3" id="KW-1185">Reference proteome</keyword>
<evidence type="ECO:0000256" key="1">
    <source>
        <dbReference type="SAM" id="MobiDB-lite"/>
    </source>
</evidence>
<sequence>MFAADYQTDDQKILFIMSYIRGSDRVDQWKENYYAKYTDPTTRAFALPPLAQFSAEFDTMFEPIKEKQKTNDKLFDLKQDKKKINDFNIEFDNLSSSSPSGSLHFELIEVSPHRHDIRDGDRTTSDPPRSLPTYIKDNPVGPFGGDRWWKADDGGDPLWLAGWGPFARPCRSNLLVCRMTSRRGVAPGCFTYPLRSVVLAQDVGYRCVRWRPFVVVFTPSGSHGNAPA</sequence>
<organism evidence="2 3">
    <name type="scientific">Wolfiporia cocos (strain MD-104)</name>
    <name type="common">Brown rot fungus</name>
    <dbReference type="NCBI Taxonomy" id="742152"/>
    <lineage>
        <taxon>Eukaryota</taxon>
        <taxon>Fungi</taxon>
        <taxon>Dikarya</taxon>
        <taxon>Basidiomycota</taxon>
        <taxon>Agaricomycotina</taxon>
        <taxon>Agaricomycetes</taxon>
        <taxon>Polyporales</taxon>
        <taxon>Phaeolaceae</taxon>
        <taxon>Wolfiporia</taxon>
    </lineage>
</organism>
<feature type="region of interest" description="Disordered" evidence="1">
    <location>
        <begin position="116"/>
        <end position="136"/>
    </location>
</feature>
<evidence type="ECO:0000313" key="2">
    <source>
        <dbReference type="EMBL" id="PCH34505.1"/>
    </source>
</evidence>
<protein>
    <submittedName>
        <fullName evidence="2">Uncharacterized protein</fullName>
    </submittedName>
</protein>
<gene>
    <name evidence="2" type="ORF">WOLCODRAFT_148549</name>
</gene>
<dbReference type="Proteomes" id="UP000218811">
    <property type="component" value="Unassembled WGS sequence"/>
</dbReference>
<proteinExistence type="predicted"/>